<dbReference type="Proteomes" id="UP000322917">
    <property type="component" value="Unassembled WGS sequence"/>
</dbReference>
<feature type="transmembrane region" description="Helical" evidence="1">
    <location>
        <begin position="36"/>
        <end position="60"/>
    </location>
</feature>
<keyword evidence="3" id="KW-1185">Reference proteome</keyword>
<feature type="transmembrane region" description="Helical" evidence="1">
    <location>
        <begin position="6"/>
        <end position="29"/>
    </location>
</feature>
<name>A0A1M6IP16_9FIRM</name>
<keyword evidence="1" id="KW-0472">Membrane</keyword>
<accession>A0A1M6IP16</accession>
<dbReference type="EMBL" id="FQZD01000018">
    <property type="protein sequence ID" value="SHJ36163.1"/>
    <property type="molecule type" value="Genomic_DNA"/>
</dbReference>
<dbReference type="OrthoDB" id="7597097at2"/>
<protein>
    <submittedName>
        <fullName evidence="2">Uncharacterized protein</fullName>
    </submittedName>
</protein>
<evidence type="ECO:0000256" key="1">
    <source>
        <dbReference type="SAM" id="Phobius"/>
    </source>
</evidence>
<organism evidence="2 3">
    <name type="scientific">Propionispora hippei DSM 15287</name>
    <dbReference type="NCBI Taxonomy" id="1123003"/>
    <lineage>
        <taxon>Bacteria</taxon>
        <taxon>Bacillati</taxon>
        <taxon>Bacillota</taxon>
        <taxon>Negativicutes</taxon>
        <taxon>Selenomonadales</taxon>
        <taxon>Sporomusaceae</taxon>
        <taxon>Propionispora</taxon>
    </lineage>
</organism>
<evidence type="ECO:0000313" key="2">
    <source>
        <dbReference type="EMBL" id="SHJ36163.1"/>
    </source>
</evidence>
<reference evidence="2 3" key="1">
    <citation type="submission" date="2016-11" db="EMBL/GenBank/DDBJ databases">
        <authorList>
            <person name="Varghese N."/>
            <person name="Submissions S."/>
        </authorList>
    </citation>
    <scope>NUCLEOTIDE SEQUENCE [LARGE SCALE GENOMIC DNA]</scope>
    <source>
        <strain evidence="2 3">DSM 15287</strain>
    </source>
</reference>
<gene>
    <name evidence="2" type="ORF">SAMN02745170_02373</name>
</gene>
<sequence>MYTKAVNWLIVILKVCGMLGVFFLLRLLLSIFPGDYWGFFLTYFWLFVLAGLIPALIARLKGDNFWGWWLLGTLTPVISIVIAASLEERSEWNGAKSAEDVATVEQCDFYIKTVACRSEQWEYRIENNSQQVLWLGRRYLRCKEVTAIELFTPEENQIWIMKAAYDNDSKRFCLHTQEGCSGQLLLQADGWILTDVNGAGWLKITEEILEDQSLFRRYGTEQLARRFAFCHKNEKLLGRYYVALQNLEIAASFTDDYEIRAVLLAALLLDGHYNKHVI</sequence>
<keyword evidence="1" id="KW-1133">Transmembrane helix</keyword>
<dbReference type="RefSeq" id="WP_149735097.1">
    <property type="nucleotide sequence ID" value="NZ_FQZD01000018.1"/>
</dbReference>
<dbReference type="AlphaFoldDB" id="A0A1M6IP16"/>
<feature type="transmembrane region" description="Helical" evidence="1">
    <location>
        <begin position="66"/>
        <end position="86"/>
    </location>
</feature>
<evidence type="ECO:0000313" key="3">
    <source>
        <dbReference type="Proteomes" id="UP000322917"/>
    </source>
</evidence>
<proteinExistence type="predicted"/>
<keyword evidence="1" id="KW-0812">Transmembrane</keyword>